<dbReference type="Pfam" id="PF02388">
    <property type="entry name" value="FemAB"/>
    <property type="match status" value="1"/>
</dbReference>
<dbReference type="InterPro" id="IPR050644">
    <property type="entry name" value="PG_Glycine_Bridge_Synth"/>
</dbReference>
<keyword evidence="4" id="KW-0573">Peptidoglycan synthesis</keyword>
<name>A0A1F6AWV8_9BACT</name>
<evidence type="ECO:0000256" key="6">
    <source>
        <dbReference type="ARBA" id="ARBA00023316"/>
    </source>
</evidence>
<dbReference type="GO" id="GO:0009252">
    <property type="term" value="P:peptidoglycan biosynthetic process"/>
    <property type="evidence" value="ECO:0007669"/>
    <property type="project" value="UniProtKB-KW"/>
</dbReference>
<keyword evidence="3" id="KW-0133">Cell shape</keyword>
<gene>
    <name evidence="7" type="ORF">A2973_01605</name>
</gene>
<evidence type="ECO:0000256" key="3">
    <source>
        <dbReference type="ARBA" id="ARBA00022960"/>
    </source>
</evidence>
<dbReference type="SUPFAM" id="SSF55729">
    <property type="entry name" value="Acyl-CoA N-acyltransferases (Nat)"/>
    <property type="match status" value="1"/>
</dbReference>
<evidence type="ECO:0000256" key="1">
    <source>
        <dbReference type="ARBA" id="ARBA00009943"/>
    </source>
</evidence>
<dbReference type="Gene3D" id="3.40.630.30">
    <property type="match status" value="1"/>
</dbReference>
<accession>A0A1F6AWV8</accession>
<dbReference type="InterPro" id="IPR003447">
    <property type="entry name" value="FEMABX"/>
</dbReference>
<dbReference type="GO" id="GO:0008360">
    <property type="term" value="P:regulation of cell shape"/>
    <property type="evidence" value="ECO:0007669"/>
    <property type="project" value="UniProtKB-KW"/>
</dbReference>
<sequence length="302" mass="34811">MEIQQSPLYISYIKRLGWQVEEVDGSHLFLKRFPFYGGFAKLQRCTKLPKIDHLLPILAKYRIKKLVVEPDACVTQDAFSRWLKDALPHVRLVHSPYLPTKTIRVDLIESEEEIFTRFSEAKRRAVRRAQKNNLRIQESTNIQNLIKIKNKSSGFLGFITTTGIDKLWPIFSPDHAAILLAYSNSVIARSEATWQSLKIASLTPFARNDNRIIGGILLLFCDSIAYYWIAGATREGKKLFAPTLLVWEALKLAKKCGAKWFDFVGVWDERNPKQFHEWLGFTKFKEGFGGKSLYYPTATLHR</sequence>
<dbReference type="PANTHER" id="PTHR36174">
    <property type="entry name" value="LIPID II:GLYCINE GLYCYLTRANSFERASE"/>
    <property type="match status" value="1"/>
</dbReference>
<keyword evidence="6" id="KW-0961">Cell wall biogenesis/degradation</keyword>
<dbReference type="InterPro" id="IPR016181">
    <property type="entry name" value="Acyl_CoA_acyltransferase"/>
</dbReference>
<proteinExistence type="inferred from homology"/>
<evidence type="ECO:0000313" key="8">
    <source>
        <dbReference type="Proteomes" id="UP000176409"/>
    </source>
</evidence>
<dbReference type="AlphaFoldDB" id="A0A1F6AWV8"/>
<evidence type="ECO:0000256" key="5">
    <source>
        <dbReference type="ARBA" id="ARBA00023315"/>
    </source>
</evidence>
<protein>
    <recommendedName>
        <fullName evidence="9">BioF2-like acetyltransferase domain-containing protein</fullName>
    </recommendedName>
</protein>
<dbReference type="PROSITE" id="PS51191">
    <property type="entry name" value="FEMABX"/>
    <property type="match status" value="1"/>
</dbReference>
<dbReference type="GO" id="GO:0016755">
    <property type="term" value="F:aminoacyltransferase activity"/>
    <property type="evidence" value="ECO:0007669"/>
    <property type="project" value="InterPro"/>
</dbReference>
<dbReference type="EMBL" id="MFJZ01000057">
    <property type="protein sequence ID" value="OGG29166.1"/>
    <property type="molecule type" value="Genomic_DNA"/>
</dbReference>
<dbReference type="GO" id="GO:0071555">
    <property type="term" value="P:cell wall organization"/>
    <property type="evidence" value="ECO:0007669"/>
    <property type="project" value="UniProtKB-KW"/>
</dbReference>
<evidence type="ECO:0000256" key="2">
    <source>
        <dbReference type="ARBA" id="ARBA00022679"/>
    </source>
</evidence>
<organism evidence="7 8">
    <name type="scientific">Candidatus Gottesmanbacteria bacterium RIFCSPLOWO2_01_FULL_49_10</name>
    <dbReference type="NCBI Taxonomy" id="1798396"/>
    <lineage>
        <taxon>Bacteria</taxon>
        <taxon>Candidatus Gottesmaniibacteriota</taxon>
    </lineage>
</organism>
<keyword evidence="2" id="KW-0808">Transferase</keyword>
<dbReference type="STRING" id="1798396.A2973_01605"/>
<comment type="similarity">
    <text evidence="1">Belongs to the FemABX family.</text>
</comment>
<evidence type="ECO:0000256" key="4">
    <source>
        <dbReference type="ARBA" id="ARBA00022984"/>
    </source>
</evidence>
<comment type="caution">
    <text evidence="7">The sequence shown here is derived from an EMBL/GenBank/DDBJ whole genome shotgun (WGS) entry which is preliminary data.</text>
</comment>
<dbReference type="Proteomes" id="UP000176409">
    <property type="component" value="Unassembled WGS sequence"/>
</dbReference>
<evidence type="ECO:0008006" key="9">
    <source>
        <dbReference type="Google" id="ProtNLM"/>
    </source>
</evidence>
<reference evidence="7 8" key="1">
    <citation type="journal article" date="2016" name="Nat. Commun.">
        <title>Thousands of microbial genomes shed light on interconnected biogeochemical processes in an aquifer system.</title>
        <authorList>
            <person name="Anantharaman K."/>
            <person name="Brown C.T."/>
            <person name="Hug L.A."/>
            <person name="Sharon I."/>
            <person name="Castelle C.J."/>
            <person name="Probst A.J."/>
            <person name="Thomas B.C."/>
            <person name="Singh A."/>
            <person name="Wilkins M.J."/>
            <person name="Karaoz U."/>
            <person name="Brodie E.L."/>
            <person name="Williams K.H."/>
            <person name="Hubbard S.S."/>
            <person name="Banfield J.F."/>
        </authorList>
    </citation>
    <scope>NUCLEOTIDE SEQUENCE [LARGE SCALE GENOMIC DNA]</scope>
</reference>
<evidence type="ECO:0000313" key="7">
    <source>
        <dbReference type="EMBL" id="OGG29166.1"/>
    </source>
</evidence>
<keyword evidence="5" id="KW-0012">Acyltransferase</keyword>
<dbReference type="PANTHER" id="PTHR36174:SF1">
    <property type="entry name" value="LIPID II:GLYCINE GLYCYLTRANSFERASE"/>
    <property type="match status" value="1"/>
</dbReference>